<dbReference type="PANTHER" id="PTHR11496:SF97">
    <property type="entry name" value="ALCOHOL DEHYDROGENASE IRON-TYPE_GLYCEROL DEHYDROGENASE GLDA DOMAIN-CONTAINING PROTEIN"/>
    <property type="match status" value="1"/>
</dbReference>
<dbReference type="InterPro" id="IPR018211">
    <property type="entry name" value="ADH_Fe_CS"/>
</dbReference>
<evidence type="ECO:0000313" key="4">
    <source>
        <dbReference type="EMBL" id="TFY64695.1"/>
    </source>
</evidence>
<dbReference type="STRING" id="205917.A0A4Y9YQP0"/>
<dbReference type="PANTHER" id="PTHR11496">
    <property type="entry name" value="ALCOHOL DEHYDROGENASE"/>
    <property type="match status" value="1"/>
</dbReference>
<keyword evidence="1" id="KW-0560">Oxidoreductase</keyword>
<sequence>MSTLLADKHESTNLQGFYSWVEPIKGIYYGPGSITTALPKLRAAIGGKKALIVTGHSLYHKVRSPSHHVHNAQAMLIANCAPQTDVVKKVEAILRSEDAYGATFYEIGQHSPVAGIRAGIKAFKDCGADYIVAVGGGSPVDASKAMLYFLQQETGGPYLHQIAVPTTLNNGCQIGAGYTDESGQKVAVSSPELAPAGIILDAELTLSTPERLWLSTGIRAVDHATENLYRPLVTPPMKVLCYQALHDLFEYLPKSKADPSDIQARQKLQIASWMSLWPMKLERYSALGLSHALGHKLGAAYSIPHGITSCLTLSPVVRLKARIGSQEDKEWLSGALYHLRQPSTGSLDGDVLKLADLIEGLVNGLGLKSTLTEYSVPREDAPKIAEKALGGKTEIHGDVVKVLEGLYVPSAL</sequence>
<dbReference type="Proteomes" id="UP000298327">
    <property type="component" value="Unassembled WGS sequence"/>
</dbReference>
<gene>
    <name evidence="4" type="ORF">EVG20_g5863</name>
</gene>
<dbReference type="AlphaFoldDB" id="A0A4Y9YQP0"/>
<dbReference type="InterPro" id="IPR056798">
    <property type="entry name" value="ADH_Fe_C"/>
</dbReference>
<dbReference type="Pfam" id="PF00465">
    <property type="entry name" value="Fe-ADH"/>
    <property type="match status" value="1"/>
</dbReference>
<dbReference type="Gene3D" id="3.40.50.1970">
    <property type="match status" value="1"/>
</dbReference>
<dbReference type="InterPro" id="IPR001670">
    <property type="entry name" value="ADH_Fe/GldA"/>
</dbReference>
<dbReference type="GO" id="GO:0046872">
    <property type="term" value="F:metal ion binding"/>
    <property type="evidence" value="ECO:0007669"/>
    <property type="project" value="InterPro"/>
</dbReference>
<dbReference type="GO" id="GO:0004022">
    <property type="term" value="F:alcohol dehydrogenase (NAD+) activity"/>
    <property type="evidence" value="ECO:0007669"/>
    <property type="project" value="TreeGrafter"/>
</dbReference>
<dbReference type="Pfam" id="PF25137">
    <property type="entry name" value="ADH_Fe_C"/>
    <property type="match status" value="1"/>
</dbReference>
<evidence type="ECO:0000259" key="3">
    <source>
        <dbReference type="Pfam" id="PF25137"/>
    </source>
</evidence>
<evidence type="ECO:0000259" key="2">
    <source>
        <dbReference type="Pfam" id="PF00465"/>
    </source>
</evidence>
<feature type="domain" description="Fe-containing alcohol dehydrogenase-like C-terminal" evidence="3">
    <location>
        <begin position="215"/>
        <end position="389"/>
    </location>
</feature>
<evidence type="ECO:0000256" key="1">
    <source>
        <dbReference type="ARBA" id="ARBA00023002"/>
    </source>
</evidence>
<dbReference type="GO" id="GO:0005739">
    <property type="term" value="C:mitochondrion"/>
    <property type="evidence" value="ECO:0007669"/>
    <property type="project" value="TreeGrafter"/>
</dbReference>
<dbReference type="CDD" id="cd08192">
    <property type="entry name" value="MAR-like"/>
    <property type="match status" value="1"/>
</dbReference>
<keyword evidence="5" id="KW-1185">Reference proteome</keyword>
<dbReference type="InterPro" id="IPR039697">
    <property type="entry name" value="Alcohol_dehydrogenase_Fe"/>
</dbReference>
<dbReference type="OrthoDB" id="3360544at2759"/>
<dbReference type="PROSITE" id="PS00060">
    <property type="entry name" value="ADH_IRON_2"/>
    <property type="match status" value="1"/>
</dbReference>
<reference evidence="4 5" key="1">
    <citation type="submission" date="2019-02" db="EMBL/GenBank/DDBJ databases">
        <title>Genome sequencing of the rare red list fungi Dentipellis fragilis.</title>
        <authorList>
            <person name="Buettner E."/>
            <person name="Kellner H."/>
        </authorList>
    </citation>
    <scope>NUCLEOTIDE SEQUENCE [LARGE SCALE GENOMIC DNA]</scope>
    <source>
        <strain evidence="4 5">DSM 105465</strain>
    </source>
</reference>
<dbReference type="EMBL" id="SEOQ01000364">
    <property type="protein sequence ID" value="TFY64695.1"/>
    <property type="molecule type" value="Genomic_DNA"/>
</dbReference>
<accession>A0A4Y9YQP0</accession>
<organism evidence="4 5">
    <name type="scientific">Dentipellis fragilis</name>
    <dbReference type="NCBI Taxonomy" id="205917"/>
    <lineage>
        <taxon>Eukaryota</taxon>
        <taxon>Fungi</taxon>
        <taxon>Dikarya</taxon>
        <taxon>Basidiomycota</taxon>
        <taxon>Agaricomycotina</taxon>
        <taxon>Agaricomycetes</taxon>
        <taxon>Russulales</taxon>
        <taxon>Hericiaceae</taxon>
        <taxon>Dentipellis</taxon>
    </lineage>
</organism>
<protein>
    <submittedName>
        <fullName evidence="4">Uncharacterized protein</fullName>
    </submittedName>
</protein>
<dbReference type="SUPFAM" id="SSF56796">
    <property type="entry name" value="Dehydroquinate synthase-like"/>
    <property type="match status" value="1"/>
</dbReference>
<evidence type="ECO:0000313" key="5">
    <source>
        <dbReference type="Proteomes" id="UP000298327"/>
    </source>
</evidence>
<proteinExistence type="predicted"/>
<comment type="caution">
    <text evidence="4">The sequence shown here is derived from an EMBL/GenBank/DDBJ whole genome shotgun (WGS) entry which is preliminary data.</text>
</comment>
<feature type="domain" description="Alcohol dehydrogenase iron-type/glycerol dehydrogenase GldA" evidence="2">
    <location>
        <begin position="74"/>
        <end position="201"/>
    </location>
</feature>
<dbReference type="Gene3D" id="1.20.1090.10">
    <property type="entry name" value="Dehydroquinate synthase-like - alpha domain"/>
    <property type="match status" value="1"/>
</dbReference>
<name>A0A4Y9YQP0_9AGAM</name>